<dbReference type="SUPFAM" id="SSF49303">
    <property type="entry name" value="beta-Galactosidase/glucuronidase domain"/>
    <property type="match status" value="1"/>
</dbReference>
<proteinExistence type="predicted"/>
<name>A0A0M3KCJ2_ANISI</name>
<dbReference type="WBParaSite" id="ASIM_0001869301-mRNA-1">
    <property type="protein sequence ID" value="ASIM_0001869301-mRNA-1"/>
    <property type="gene ID" value="ASIM_0001869301"/>
</dbReference>
<dbReference type="InterPro" id="IPR017853">
    <property type="entry name" value="GH"/>
</dbReference>
<dbReference type="EMBL" id="UYRR01035021">
    <property type="protein sequence ID" value="VDK63166.1"/>
    <property type="molecule type" value="Genomic_DNA"/>
</dbReference>
<dbReference type="GO" id="GO:0004567">
    <property type="term" value="F:beta-mannosidase activity"/>
    <property type="evidence" value="ECO:0007669"/>
    <property type="project" value="TreeGrafter"/>
</dbReference>
<gene>
    <name evidence="2" type="ORF">ASIM_LOCUS18090</name>
</gene>
<evidence type="ECO:0000313" key="3">
    <source>
        <dbReference type="Proteomes" id="UP000267096"/>
    </source>
</evidence>
<dbReference type="SUPFAM" id="SSF51445">
    <property type="entry name" value="(Trans)glycosidases"/>
    <property type="match status" value="1"/>
</dbReference>
<dbReference type="InterPro" id="IPR050887">
    <property type="entry name" value="Beta-mannosidase_GH2"/>
</dbReference>
<protein>
    <submittedName>
        <fullName evidence="4">Probable beta-mannosidase (inferred by orthology to a C. elegans protein)</fullName>
    </submittedName>
</protein>
<dbReference type="AlphaFoldDB" id="A0A0M3KCJ2"/>
<keyword evidence="3" id="KW-1185">Reference proteome</keyword>
<sequence length="413" mass="48252">MFSSRPFSDRFLVRIELYLYSAITDERVHGSVSIPELSLWVSFVEKLNKMRHNQFTVNLVVPKSSVQLWWPNGYGTQRLYLLNANIQRNGSFVISWTSEFPIVMQIKDYCGDLDEIINAKPIKIGFRSIELVQDLVDAEHPNKGRNFFFKINNVAIFLKGSNWIPVSSFPARNHTERIDFLLKSVVEANMNTLRVWGGGRYESDQFYESADQLADRNDEQHSVNLIWEDMGILIWHDLMFACALYPVDEHFRINVRKEIRTQIRRLRHHPSILLWSGNNENELAIRDKWWIVDNYHLKDMIADYKKLYVDTIQPLVLELDSSRPFILSSPSNGVETEKEGGVAMEPNSARYGDIHFYNEIVDLWKDHVYLIPRCASEYGVQSMPMMLVFRFDSLSDIVMHIPFFKMQSQSPSQ</sequence>
<evidence type="ECO:0000313" key="2">
    <source>
        <dbReference type="EMBL" id="VDK63166.1"/>
    </source>
</evidence>
<dbReference type="InterPro" id="IPR036156">
    <property type="entry name" value="Beta-gal/glucu_dom_sf"/>
</dbReference>
<dbReference type="PANTHER" id="PTHR43730:SF1">
    <property type="entry name" value="BETA-MANNOSIDASE"/>
    <property type="match status" value="1"/>
</dbReference>
<dbReference type="Gene3D" id="2.60.40.10">
    <property type="entry name" value="Immunoglobulins"/>
    <property type="match status" value="1"/>
</dbReference>
<keyword evidence="1" id="KW-0326">Glycosidase</keyword>
<dbReference type="PANTHER" id="PTHR43730">
    <property type="entry name" value="BETA-MANNOSIDASE"/>
    <property type="match status" value="1"/>
</dbReference>
<dbReference type="GO" id="GO:0006516">
    <property type="term" value="P:glycoprotein catabolic process"/>
    <property type="evidence" value="ECO:0007669"/>
    <property type="project" value="TreeGrafter"/>
</dbReference>
<dbReference type="Proteomes" id="UP000267096">
    <property type="component" value="Unassembled WGS sequence"/>
</dbReference>
<evidence type="ECO:0000256" key="1">
    <source>
        <dbReference type="ARBA" id="ARBA00023295"/>
    </source>
</evidence>
<reference evidence="4" key="1">
    <citation type="submission" date="2017-02" db="UniProtKB">
        <authorList>
            <consortium name="WormBaseParasite"/>
        </authorList>
    </citation>
    <scope>IDENTIFICATION</scope>
</reference>
<dbReference type="Gene3D" id="3.20.20.80">
    <property type="entry name" value="Glycosidases"/>
    <property type="match status" value="1"/>
</dbReference>
<accession>A0A0M3KCJ2</accession>
<evidence type="ECO:0000313" key="4">
    <source>
        <dbReference type="WBParaSite" id="ASIM_0001869301-mRNA-1"/>
    </source>
</evidence>
<keyword evidence="1" id="KW-0378">Hydrolase</keyword>
<dbReference type="InterPro" id="IPR013783">
    <property type="entry name" value="Ig-like_fold"/>
</dbReference>
<reference evidence="2 3" key="2">
    <citation type="submission" date="2018-11" db="EMBL/GenBank/DDBJ databases">
        <authorList>
            <consortium name="Pathogen Informatics"/>
        </authorList>
    </citation>
    <scope>NUCLEOTIDE SEQUENCE [LARGE SCALE GENOMIC DNA]</scope>
</reference>
<organism evidence="4">
    <name type="scientific">Anisakis simplex</name>
    <name type="common">Herring worm</name>
    <dbReference type="NCBI Taxonomy" id="6269"/>
    <lineage>
        <taxon>Eukaryota</taxon>
        <taxon>Metazoa</taxon>
        <taxon>Ecdysozoa</taxon>
        <taxon>Nematoda</taxon>
        <taxon>Chromadorea</taxon>
        <taxon>Rhabditida</taxon>
        <taxon>Spirurina</taxon>
        <taxon>Ascaridomorpha</taxon>
        <taxon>Ascaridoidea</taxon>
        <taxon>Anisakidae</taxon>
        <taxon>Anisakis</taxon>
        <taxon>Anisakis simplex complex</taxon>
    </lineage>
</organism>
<dbReference type="OrthoDB" id="2866996at2759"/>